<dbReference type="AlphaFoldDB" id="A0A3N3DTW5"/>
<dbReference type="Proteomes" id="UP000278792">
    <property type="component" value="Unassembled WGS sequence"/>
</dbReference>
<organism evidence="1 2">
    <name type="scientific">Vibrio ponticus</name>
    <dbReference type="NCBI Taxonomy" id="265668"/>
    <lineage>
        <taxon>Bacteria</taxon>
        <taxon>Pseudomonadati</taxon>
        <taxon>Pseudomonadota</taxon>
        <taxon>Gammaproteobacteria</taxon>
        <taxon>Vibrionales</taxon>
        <taxon>Vibrionaceae</taxon>
        <taxon>Vibrio</taxon>
    </lineage>
</organism>
<evidence type="ECO:0000313" key="2">
    <source>
        <dbReference type="Proteomes" id="UP000278792"/>
    </source>
</evidence>
<comment type="caution">
    <text evidence="1">The sequence shown here is derived from an EMBL/GenBank/DDBJ whole genome shotgun (WGS) entry which is preliminary data.</text>
</comment>
<reference evidence="1 2" key="1">
    <citation type="submission" date="2018-11" db="EMBL/GenBank/DDBJ databases">
        <title>Vibrio ponticus strain CAIM 1751 pathogenic for the snapper Lutjanus guttatus.</title>
        <authorList>
            <person name="Soto-Rodriguez S."/>
            <person name="Lozano-Olvera R."/>
            <person name="Gomez-Gil B."/>
        </authorList>
    </citation>
    <scope>NUCLEOTIDE SEQUENCE [LARGE SCALE GENOMIC DNA]</scope>
    <source>
        <strain evidence="1 2">CAIM 1751</strain>
    </source>
</reference>
<name>A0A3N3DTW5_9VIBR</name>
<proteinExistence type="predicted"/>
<accession>A0A3N3DTW5</accession>
<feature type="non-terminal residue" evidence="1">
    <location>
        <position position="1"/>
    </location>
</feature>
<sequence length="76" mass="8739">VDRQPVRIFYTKNCFDKFGDCSAKKDSDPNGWVIKSPRNITDVVVLFDGIGESSPTPFANTHFSELERRKMNWQSN</sequence>
<dbReference type="EMBL" id="RKIK01000108">
    <property type="protein sequence ID" value="ROV57882.1"/>
    <property type="molecule type" value="Genomic_DNA"/>
</dbReference>
<evidence type="ECO:0000313" key="1">
    <source>
        <dbReference type="EMBL" id="ROV57882.1"/>
    </source>
</evidence>
<protein>
    <submittedName>
        <fullName evidence="1">Uncharacterized protein</fullName>
    </submittedName>
</protein>
<gene>
    <name evidence="1" type="ORF">EGH82_21075</name>
</gene>